<dbReference type="InterPro" id="IPR050832">
    <property type="entry name" value="Bact_Acetyltransf"/>
</dbReference>
<accession>A0A3D8VHC6</accession>
<dbReference type="Pfam" id="PF00583">
    <property type="entry name" value="Acetyltransf_1"/>
    <property type="match status" value="1"/>
</dbReference>
<evidence type="ECO:0000313" key="5">
    <source>
        <dbReference type="Proteomes" id="UP000256829"/>
    </source>
</evidence>
<comment type="caution">
    <text evidence="4">The sequence shown here is derived from an EMBL/GenBank/DDBJ whole genome shotgun (WGS) entry which is preliminary data.</text>
</comment>
<sequence length="154" mass="17004">MGRANAPDEAVTARVRQAELGDASDVARLLGELGYPCTRDEAAERIAVVRHDPRQHLLLAEIDGDTSGLISLYTLYSVVHGYELARITGLVVLPEEQGKGVGKRLLREVESICRRYGVRRIEVTSNASRTDAHAFYRQCGYLDGSMRFVKSLGD</sequence>
<dbReference type="AlphaFoldDB" id="A0A3D8VHC6"/>
<proteinExistence type="predicted"/>
<evidence type="ECO:0000259" key="3">
    <source>
        <dbReference type="PROSITE" id="PS51186"/>
    </source>
</evidence>
<keyword evidence="1 4" id="KW-0808">Transferase</keyword>
<dbReference type="InterPro" id="IPR016181">
    <property type="entry name" value="Acyl_CoA_acyltransferase"/>
</dbReference>
<feature type="domain" description="N-acetyltransferase" evidence="3">
    <location>
        <begin position="13"/>
        <end position="154"/>
    </location>
</feature>
<dbReference type="EMBL" id="QTJR01000002">
    <property type="protein sequence ID" value="RDY68804.1"/>
    <property type="molecule type" value="Genomic_DNA"/>
</dbReference>
<dbReference type="PANTHER" id="PTHR43877:SF2">
    <property type="entry name" value="AMINOALKYLPHOSPHONATE N-ACETYLTRANSFERASE-RELATED"/>
    <property type="match status" value="1"/>
</dbReference>
<dbReference type="SUPFAM" id="SSF55729">
    <property type="entry name" value="Acyl-CoA N-acyltransferases (Nat)"/>
    <property type="match status" value="1"/>
</dbReference>
<organism evidence="4 5">
    <name type="scientific">Lysobacter soli</name>
    <dbReference type="NCBI Taxonomy" id="453783"/>
    <lineage>
        <taxon>Bacteria</taxon>
        <taxon>Pseudomonadati</taxon>
        <taxon>Pseudomonadota</taxon>
        <taxon>Gammaproteobacteria</taxon>
        <taxon>Lysobacterales</taxon>
        <taxon>Lysobacteraceae</taxon>
        <taxon>Lysobacter</taxon>
    </lineage>
</organism>
<gene>
    <name evidence="4" type="ORF">DX912_04730</name>
</gene>
<keyword evidence="2" id="KW-0012">Acyltransferase</keyword>
<dbReference type="InterPro" id="IPR000182">
    <property type="entry name" value="GNAT_dom"/>
</dbReference>
<protein>
    <submittedName>
        <fullName evidence="4">GNAT family N-acetyltransferase</fullName>
    </submittedName>
</protein>
<dbReference type="PANTHER" id="PTHR43877">
    <property type="entry name" value="AMINOALKYLPHOSPHONATE N-ACETYLTRANSFERASE-RELATED-RELATED"/>
    <property type="match status" value="1"/>
</dbReference>
<dbReference type="GO" id="GO:0016747">
    <property type="term" value="F:acyltransferase activity, transferring groups other than amino-acyl groups"/>
    <property type="evidence" value="ECO:0007669"/>
    <property type="project" value="InterPro"/>
</dbReference>
<dbReference type="Gene3D" id="3.40.630.30">
    <property type="match status" value="1"/>
</dbReference>
<dbReference type="PROSITE" id="PS51186">
    <property type="entry name" value="GNAT"/>
    <property type="match status" value="1"/>
</dbReference>
<evidence type="ECO:0000256" key="1">
    <source>
        <dbReference type="ARBA" id="ARBA00022679"/>
    </source>
</evidence>
<dbReference type="CDD" id="cd04301">
    <property type="entry name" value="NAT_SF"/>
    <property type="match status" value="1"/>
</dbReference>
<dbReference type="Proteomes" id="UP000256829">
    <property type="component" value="Unassembled WGS sequence"/>
</dbReference>
<name>A0A3D8VHC6_9GAMM</name>
<evidence type="ECO:0000256" key="2">
    <source>
        <dbReference type="ARBA" id="ARBA00023315"/>
    </source>
</evidence>
<evidence type="ECO:0000313" key="4">
    <source>
        <dbReference type="EMBL" id="RDY68804.1"/>
    </source>
</evidence>
<reference evidence="4 5" key="1">
    <citation type="submission" date="2018-08" db="EMBL/GenBank/DDBJ databases">
        <title>Lysobacter soli KCTC 22011, whole genome shotgun sequence.</title>
        <authorList>
            <person name="Zhang X."/>
            <person name="Feng G."/>
            <person name="Zhu H."/>
        </authorList>
    </citation>
    <scope>NUCLEOTIDE SEQUENCE [LARGE SCALE GENOMIC DNA]</scope>
    <source>
        <strain evidence="4 5">KCTC 22011</strain>
    </source>
</reference>
<keyword evidence="5" id="KW-1185">Reference proteome</keyword>